<protein>
    <submittedName>
        <fullName evidence="1">Asparaginase</fullName>
    </submittedName>
</protein>
<dbReference type="Proteomes" id="UP001501676">
    <property type="component" value="Unassembled WGS sequence"/>
</dbReference>
<evidence type="ECO:0000313" key="1">
    <source>
        <dbReference type="EMBL" id="GAA3389484.1"/>
    </source>
</evidence>
<gene>
    <name evidence="1" type="ORF">GCM10020369_39780</name>
</gene>
<sequence length="325" mass="32877">MSDLAELAVVERDGFAESRHHGTLVALSADGRVAFAAGDPDAPILPRSSVKPWQAVACRALGLELDAAGTALSAGSHTGEDAHVAVVREILASAGLGEDALGCPPDRPENVPTRDRLIAAGSPPERIRMNCSGKHAAMLAASVRNGWDVAGYLDADHPVQQRVRAAIEEASGGPVTHVTTDGCGAPLFGTTTLGLARAASRLVTAAGGTPERVVADAMRAEPFYVAGTGHVNTELMRRVPGVVAKGGAEGVLIAAAADGRAVAMKVLDGSPRATTMLAVAALTALGVDTSDAGDLAEVPVLGGGRPVGRIRLGVDVAELASVGPR</sequence>
<proteinExistence type="predicted"/>
<dbReference type="EMBL" id="BAAAYN010000024">
    <property type="protein sequence ID" value="GAA3389484.1"/>
    <property type="molecule type" value="Genomic_DNA"/>
</dbReference>
<keyword evidence="2" id="KW-1185">Reference proteome</keyword>
<dbReference type="InterPro" id="IPR010349">
    <property type="entry name" value="Asparaginase_II"/>
</dbReference>
<dbReference type="RefSeq" id="WP_345729656.1">
    <property type="nucleotide sequence ID" value="NZ_BAAAYN010000024.1"/>
</dbReference>
<name>A0ABP6T145_9ACTN</name>
<dbReference type="Pfam" id="PF06089">
    <property type="entry name" value="Asparaginase_II"/>
    <property type="match status" value="1"/>
</dbReference>
<accession>A0ABP6T145</accession>
<evidence type="ECO:0000313" key="2">
    <source>
        <dbReference type="Proteomes" id="UP001501676"/>
    </source>
</evidence>
<dbReference type="PANTHER" id="PTHR42110">
    <property type="entry name" value="L-ASPARAGINASE, PUTATIVE (AFU_ORTHOLOGUE AFUA_3G11890)-RELATED"/>
    <property type="match status" value="1"/>
</dbReference>
<dbReference type="PANTHER" id="PTHR42110:SF1">
    <property type="entry name" value="L-ASPARAGINASE, PUTATIVE (AFU_ORTHOLOGUE AFUA_3G11890)-RELATED"/>
    <property type="match status" value="1"/>
</dbReference>
<organism evidence="1 2">
    <name type="scientific">Cryptosporangium minutisporangium</name>
    <dbReference type="NCBI Taxonomy" id="113569"/>
    <lineage>
        <taxon>Bacteria</taxon>
        <taxon>Bacillati</taxon>
        <taxon>Actinomycetota</taxon>
        <taxon>Actinomycetes</taxon>
        <taxon>Cryptosporangiales</taxon>
        <taxon>Cryptosporangiaceae</taxon>
        <taxon>Cryptosporangium</taxon>
    </lineage>
</organism>
<comment type="caution">
    <text evidence="1">The sequence shown here is derived from an EMBL/GenBank/DDBJ whole genome shotgun (WGS) entry which is preliminary data.</text>
</comment>
<reference evidence="2" key="1">
    <citation type="journal article" date="2019" name="Int. J. Syst. Evol. Microbiol.">
        <title>The Global Catalogue of Microorganisms (GCM) 10K type strain sequencing project: providing services to taxonomists for standard genome sequencing and annotation.</title>
        <authorList>
            <consortium name="The Broad Institute Genomics Platform"/>
            <consortium name="The Broad Institute Genome Sequencing Center for Infectious Disease"/>
            <person name="Wu L."/>
            <person name="Ma J."/>
        </authorList>
    </citation>
    <scope>NUCLEOTIDE SEQUENCE [LARGE SCALE GENOMIC DNA]</scope>
    <source>
        <strain evidence="2">JCM 9458</strain>
    </source>
</reference>